<evidence type="ECO:0000313" key="3">
    <source>
        <dbReference type="Proteomes" id="UP000326924"/>
    </source>
</evidence>
<protein>
    <submittedName>
        <fullName evidence="2">Uncharacterized protein</fullName>
    </submittedName>
</protein>
<reference evidence="2 3" key="1">
    <citation type="submission" date="2019-09" db="EMBL/GenBank/DDBJ databases">
        <title>Draft genome of the ectomycorrhizal ascomycete Sphaerosporella brunnea.</title>
        <authorList>
            <consortium name="DOE Joint Genome Institute"/>
            <person name="Benucci G.M."/>
            <person name="Marozzi G."/>
            <person name="Antonielli L."/>
            <person name="Sanchez S."/>
            <person name="Marco P."/>
            <person name="Wang X."/>
            <person name="Falini L.B."/>
            <person name="Barry K."/>
            <person name="Haridas S."/>
            <person name="Lipzen A."/>
            <person name="Labutti K."/>
            <person name="Grigoriev I.V."/>
            <person name="Murat C."/>
            <person name="Martin F."/>
            <person name="Albertini E."/>
            <person name="Donnini D."/>
            <person name="Bonito G."/>
        </authorList>
    </citation>
    <scope>NUCLEOTIDE SEQUENCE [LARGE SCALE GENOMIC DNA]</scope>
    <source>
        <strain evidence="2 3">Sb_GMNB300</strain>
    </source>
</reference>
<evidence type="ECO:0000256" key="1">
    <source>
        <dbReference type="SAM" id="MobiDB-lite"/>
    </source>
</evidence>
<feature type="compositionally biased region" description="Basic and acidic residues" evidence="1">
    <location>
        <begin position="559"/>
        <end position="575"/>
    </location>
</feature>
<feature type="compositionally biased region" description="Polar residues" evidence="1">
    <location>
        <begin position="507"/>
        <end position="520"/>
    </location>
</feature>
<keyword evidence="3" id="KW-1185">Reference proteome</keyword>
<name>A0A5J5F156_9PEZI</name>
<accession>A0A5J5F156</accession>
<feature type="region of interest" description="Disordered" evidence="1">
    <location>
        <begin position="28"/>
        <end position="102"/>
    </location>
</feature>
<dbReference type="AlphaFoldDB" id="A0A5J5F156"/>
<dbReference type="InParanoid" id="A0A5J5F156"/>
<comment type="caution">
    <text evidence="2">The sequence shown here is derived from an EMBL/GenBank/DDBJ whole genome shotgun (WGS) entry which is preliminary data.</text>
</comment>
<feature type="region of interest" description="Disordered" evidence="1">
    <location>
        <begin position="360"/>
        <end position="383"/>
    </location>
</feature>
<dbReference type="OrthoDB" id="9975114at2759"/>
<dbReference type="EMBL" id="VXIS01000054">
    <property type="protein sequence ID" value="KAA8909762.1"/>
    <property type="molecule type" value="Genomic_DNA"/>
</dbReference>
<feature type="compositionally biased region" description="Basic and acidic residues" evidence="1">
    <location>
        <begin position="601"/>
        <end position="616"/>
    </location>
</feature>
<proteinExistence type="predicted"/>
<feature type="region of interest" description="Disordered" evidence="1">
    <location>
        <begin position="497"/>
        <end position="632"/>
    </location>
</feature>
<sequence length="811" mass="89773">MLDPNQKKKQAVAAAQRAFEDDAIRRVHGCQSSSDMRPRLSERNLNQLPSSRPPLSRGLASTARPITAPASTVASSDYGYSQAPSSTASGSNRKKVNRLEEESVDGGDYESVVVRRRESMRWHRENLTPARNNRQEADARKAEVESYLVPDYSPPRLDASTPSSFRRVRKTRSAFAVSQIFSSSDQDVSSVVFGDGSPQKKENSRKSMSFLRGGTEFMGEGRSRERRSYYMESSQRRMNPPIVPPEITGKYKGKNEKGEWGAMRFKKKARKMFGSMRRALGMGCGIESSLGSIPEQHVASSRMHFRDYITPEEATDESYAAPGKFGSGVKEKPKIRSNYVISKAPTLHLVSSQEMVRSNAGSVREVSPPVTMKSNRKVSPASMATVSTGTWNSTIASRLSGRTLRGNSLDGTLTRGRISPVLDEDDALYFKPPPRRERLNVDARRVYSALVKRFNADEQPTPPEPFKDTGYYMTPGIGLLPEEEGIFERHVLPSSLGKSSLKKRASMESTSSRATVKQTPAPQPTVPVEPMEDEYEAESPPPPVPKIPKEFLEGGPADRPVKRGNQREGPDRNRYESSNVENIRRTPRSSMTAIPPPVFPDLRDAPRSPLGEKFERPSTAQPIGGIEGNASVDTFSTSTDAALSACHLQMLRNRQSMPGKFASNENLRRIPVIPKRPARLEAGEGIQRSLSVLEYREPKANLPDRTRTPLGHDRPLSQNRLFRAGLRTIETNILPPISGLEEPPLVITKRGSRTSLSGRVSRMSMREGDVGLAVARQFGPVAGQRKNAAGNYGYRMRDEYGSFDGEDAAFI</sequence>
<feature type="region of interest" description="Disordered" evidence="1">
    <location>
        <begin position="232"/>
        <end position="254"/>
    </location>
</feature>
<dbReference type="Proteomes" id="UP000326924">
    <property type="component" value="Unassembled WGS sequence"/>
</dbReference>
<feature type="compositionally biased region" description="Polar residues" evidence="1">
    <location>
        <begin position="69"/>
        <end position="91"/>
    </location>
</feature>
<evidence type="ECO:0000313" key="2">
    <source>
        <dbReference type="EMBL" id="KAA8909762.1"/>
    </source>
</evidence>
<gene>
    <name evidence="2" type="ORF">FN846DRAFT_905418</name>
</gene>
<organism evidence="2 3">
    <name type="scientific">Sphaerosporella brunnea</name>
    <dbReference type="NCBI Taxonomy" id="1250544"/>
    <lineage>
        <taxon>Eukaryota</taxon>
        <taxon>Fungi</taxon>
        <taxon>Dikarya</taxon>
        <taxon>Ascomycota</taxon>
        <taxon>Pezizomycotina</taxon>
        <taxon>Pezizomycetes</taxon>
        <taxon>Pezizales</taxon>
        <taxon>Pyronemataceae</taxon>
        <taxon>Sphaerosporella</taxon>
    </lineage>
</organism>